<keyword evidence="3" id="KW-1185">Reference proteome</keyword>
<organism evidence="2 3">
    <name type="scientific">Nannocystis pusilla</name>
    <dbReference type="NCBI Taxonomy" id="889268"/>
    <lineage>
        <taxon>Bacteria</taxon>
        <taxon>Pseudomonadati</taxon>
        <taxon>Myxococcota</taxon>
        <taxon>Polyangia</taxon>
        <taxon>Nannocystales</taxon>
        <taxon>Nannocystaceae</taxon>
        <taxon>Nannocystis</taxon>
    </lineage>
</organism>
<name>A0ABS7TRZ4_9BACT</name>
<reference evidence="2" key="1">
    <citation type="submission" date="2021-08" db="EMBL/GenBank/DDBJ databases">
        <authorList>
            <person name="Stevens D.C."/>
        </authorList>
    </citation>
    <scope>NUCLEOTIDE SEQUENCE</scope>
    <source>
        <strain evidence="2">DSM 53165</strain>
    </source>
</reference>
<dbReference type="InterPro" id="IPR051531">
    <property type="entry name" value="N-acetyltransferase"/>
</dbReference>
<dbReference type="InterPro" id="IPR016181">
    <property type="entry name" value="Acyl_CoA_acyltransferase"/>
</dbReference>
<evidence type="ECO:0000313" key="2">
    <source>
        <dbReference type="EMBL" id="MBZ5711004.1"/>
    </source>
</evidence>
<dbReference type="Pfam" id="PF13302">
    <property type="entry name" value="Acetyltransf_3"/>
    <property type="match status" value="1"/>
</dbReference>
<evidence type="ECO:0000259" key="1">
    <source>
        <dbReference type="Pfam" id="PF13302"/>
    </source>
</evidence>
<protein>
    <submittedName>
        <fullName evidence="2">GNAT family N-acetyltransferase</fullName>
    </submittedName>
</protein>
<dbReference type="Proteomes" id="UP001139031">
    <property type="component" value="Unassembled WGS sequence"/>
</dbReference>
<sequence>MNHPVHELLTQRTVIRPFLRADAADAFAVFGDPEVMRYAAGAADPTPAATHARIERYIEHQDRHGFSKWAVRDASSGEYLGDSGILHLAETGELELGYRLARAHWGRGLATEVASAWLRHALEVLHLPRVIAFADRRNTASIRVLAKIHMPFERLDHLCGMDCVVHAIVRPRGDQG</sequence>
<comment type="caution">
    <text evidence="2">The sequence shown here is derived from an EMBL/GenBank/DDBJ whole genome shotgun (WGS) entry which is preliminary data.</text>
</comment>
<gene>
    <name evidence="2" type="ORF">K7C98_17295</name>
</gene>
<proteinExistence type="predicted"/>
<dbReference type="RefSeq" id="WP_224192773.1">
    <property type="nucleotide sequence ID" value="NZ_JAIRAU010000023.1"/>
</dbReference>
<accession>A0ABS7TRZ4</accession>
<dbReference type="PANTHER" id="PTHR43792:SF1">
    <property type="entry name" value="N-ACETYLTRANSFERASE DOMAIN-CONTAINING PROTEIN"/>
    <property type="match status" value="1"/>
</dbReference>
<evidence type="ECO:0000313" key="3">
    <source>
        <dbReference type="Proteomes" id="UP001139031"/>
    </source>
</evidence>
<dbReference type="Gene3D" id="3.40.630.30">
    <property type="match status" value="1"/>
</dbReference>
<dbReference type="InterPro" id="IPR000182">
    <property type="entry name" value="GNAT_dom"/>
</dbReference>
<dbReference type="EMBL" id="JAIRAU010000023">
    <property type="protein sequence ID" value="MBZ5711004.1"/>
    <property type="molecule type" value="Genomic_DNA"/>
</dbReference>
<feature type="domain" description="N-acetyltransferase" evidence="1">
    <location>
        <begin position="12"/>
        <end position="150"/>
    </location>
</feature>
<dbReference type="SUPFAM" id="SSF55729">
    <property type="entry name" value="Acyl-CoA N-acyltransferases (Nat)"/>
    <property type="match status" value="1"/>
</dbReference>
<dbReference type="PANTHER" id="PTHR43792">
    <property type="entry name" value="GNAT FAMILY, PUTATIVE (AFU_ORTHOLOGUE AFUA_3G00765)-RELATED-RELATED"/>
    <property type="match status" value="1"/>
</dbReference>